<comment type="caution">
    <text evidence="1">The sequence shown here is derived from an EMBL/GenBank/DDBJ whole genome shotgun (WGS) entry which is preliminary data.</text>
</comment>
<evidence type="ECO:0000313" key="1">
    <source>
        <dbReference type="EMBL" id="HGK63306.1"/>
    </source>
</evidence>
<accession>A0A7V3ZUH8</accession>
<dbReference type="EMBL" id="DTDR01000052">
    <property type="protein sequence ID" value="HGK63306.1"/>
    <property type="molecule type" value="Genomic_DNA"/>
</dbReference>
<proteinExistence type="predicted"/>
<sequence length="72" mass="8680">MRGLFKKALFLLPSQTKKLFTRINDDREFLFYLLLYPNETWELMCYKTTGEQVWRGTNLKKEDVIELIGDIF</sequence>
<protein>
    <submittedName>
        <fullName evidence="1">Uncharacterized protein</fullName>
    </submittedName>
</protein>
<reference evidence="1" key="1">
    <citation type="journal article" date="2020" name="mSystems">
        <title>Genome- and Community-Level Interaction Insights into Carbon Utilization and Element Cycling Functions of Hydrothermarchaeota in Hydrothermal Sediment.</title>
        <authorList>
            <person name="Zhou Z."/>
            <person name="Liu Y."/>
            <person name="Xu W."/>
            <person name="Pan J."/>
            <person name="Luo Z.H."/>
            <person name="Li M."/>
        </authorList>
    </citation>
    <scope>NUCLEOTIDE SEQUENCE [LARGE SCALE GENOMIC DNA]</scope>
    <source>
        <strain evidence="1">SpSt-697</strain>
    </source>
</reference>
<gene>
    <name evidence="1" type="ORF">ENU74_01720</name>
</gene>
<name>A0A7V3ZUH8_UNCW3</name>
<organism evidence="1">
    <name type="scientific">candidate division WOR-3 bacterium</name>
    <dbReference type="NCBI Taxonomy" id="2052148"/>
    <lineage>
        <taxon>Bacteria</taxon>
        <taxon>Bacteria division WOR-3</taxon>
    </lineage>
</organism>
<dbReference type="AlphaFoldDB" id="A0A7V3ZUH8"/>